<protein>
    <recommendedName>
        <fullName evidence="1">Integrase catalytic domain-containing protein</fullName>
    </recommendedName>
</protein>
<dbReference type="PANTHER" id="PTHR46585:SF1">
    <property type="entry name" value="CHROMO DOMAIN-CONTAINING PROTEIN"/>
    <property type="match status" value="1"/>
</dbReference>
<comment type="caution">
    <text evidence="2">The sequence shown here is derived from an EMBL/GenBank/DDBJ whole genome shotgun (WGS) entry which is preliminary data.</text>
</comment>
<dbReference type="Gene3D" id="3.30.420.10">
    <property type="entry name" value="Ribonuclease H-like superfamily/Ribonuclease H"/>
    <property type="match status" value="1"/>
</dbReference>
<dbReference type="InterPro" id="IPR012337">
    <property type="entry name" value="RNaseH-like_sf"/>
</dbReference>
<feature type="domain" description="Integrase catalytic" evidence="1">
    <location>
        <begin position="53"/>
        <end position="211"/>
    </location>
</feature>
<organism evidence="2 3">
    <name type="scientific">Tritrichomonas musculus</name>
    <dbReference type="NCBI Taxonomy" id="1915356"/>
    <lineage>
        <taxon>Eukaryota</taxon>
        <taxon>Metamonada</taxon>
        <taxon>Parabasalia</taxon>
        <taxon>Tritrichomonadida</taxon>
        <taxon>Tritrichomonadidae</taxon>
        <taxon>Tritrichomonas</taxon>
    </lineage>
</organism>
<reference evidence="2 3" key="1">
    <citation type="submission" date="2024-04" db="EMBL/GenBank/DDBJ databases">
        <title>Tritrichomonas musculus Genome.</title>
        <authorList>
            <person name="Alves-Ferreira E."/>
            <person name="Grigg M."/>
            <person name="Lorenzi H."/>
            <person name="Galac M."/>
        </authorList>
    </citation>
    <scope>NUCLEOTIDE SEQUENCE [LARGE SCALE GENOMIC DNA]</scope>
    <source>
        <strain evidence="2 3">EAF2021</strain>
    </source>
</reference>
<evidence type="ECO:0000259" key="1">
    <source>
        <dbReference type="PROSITE" id="PS50994"/>
    </source>
</evidence>
<gene>
    <name evidence="2" type="ORF">M9Y10_038205</name>
</gene>
<keyword evidence="3" id="KW-1185">Reference proteome</keyword>
<accession>A0ABR2K7R0</accession>
<dbReference type="EMBL" id="JAPFFF010000006">
    <property type="protein sequence ID" value="KAK8887167.1"/>
    <property type="molecule type" value="Genomic_DNA"/>
</dbReference>
<dbReference type="Proteomes" id="UP001470230">
    <property type="component" value="Unassembled WGS sequence"/>
</dbReference>
<dbReference type="PROSITE" id="PS50994">
    <property type="entry name" value="INTEGRASE"/>
    <property type="match status" value="1"/>
</dbReference>
<dbReference type="InterPro" id="IPR001584">
    <property type="entry name" value="Integrase_cat-core"/>
</dbReference>
<evidence type="ECO:0000313" key="2">
    <source>
        <dbReference type="EMBL" id="KAK8887167.1"/>
    </source>
</evidence>
<proteinExistence type="predicted"/>
<dbReference type="PANTHER" id="PTHR46585">
    <property type="entry name" value="INTEGRASE CORE DOMAIN CONTAINING PROTEIN"/>
    <property type="match status" value="1"/>
</dbReference>
<name>A0ABR2K7R0_9EUKA</name>
<dbReference type="InterPro" id="IPR036397">
    <property type="entry name" value="RNaseH_sf"/>
</dbReference>
<dbReference type="SUPFAM" id="SSF53098">
    <property type="entry name" value="Ribonuclease H-like"/>
    <property type="match status" value="1"/>
</dbReference>
<sequence>MRKFKTIEELHNKFKWNSPSKFVPIAKKYGFTELEAKDFLRKKVIHDIKVPKAKFMPIVSKELNGYQMDTFINDKKKDGLNYLILININTRKAYSYPLKGKGSKTILKALEKFFDEVDDVYSITSDQDKAYLSNDVLEFMKNHNVVYRTTEDNNHNVLGIINRLMRTIRDLVGENRYIDEDEMTELIDTYNNSPHKSLKYKAPNDFTEEDEKRYIKEKLQINPYDFNANEKVRLVFEKSPFSKKRKNVSKVNYIIDSKSGNQFLIKSKDESVDKMPGYGLIKDKNERIPLAETIKGGKRGEIEKIVSYNVKKNKYHIIWTDGSTDFIPSSNLREGNPTKLSLMEIEYWSKQKTIPEKIKKWI</sequence>
<evidence type="ECO:0000313" key="3">
    <source>
        <dbReference type="Proteomes" id="UP001470230"/>
    </source>
</evidence>